<dbReference type="PANTHER" id="PTHR11567:SF110">
    <property type="entry name" value="2-PHOSPHOXYLOSE PHOSPHATASE 1"/>
    <property type="match status" value="1"/>
</dbReference>
<dbReference type="Proteomes" id="UP000289372">
    <property type="component" value="Unassembled WGS sequence"/>
</dbReference>
<dbReference type="EMBL" id="JZUY01000045">
    <property type="protein sequence ID" value="KLC03735.1"/>
    <property type="molecule type" value="Genomic_DNA"/>
</dbReference>
<gene>
    <name evidence="6" type="ORF">DB769_12725</name>
    <name evidence="5" type="ORF">G3W61_07290</name>
    <name evidence="4" type="ORF">XP315_15875</name>
</gene>
<organism evidence="5 9">
    <name type="scientific">Xanthomonas perforans</name>
    <dbReference type="NCBI Taxonomy" id="442694"/>
    <lineage>
        <taxon>Bacteria</taxon>
        <taxon>Pseudomonadati</taxon>
        <taxon>Pseudomonadota</taxon>
        <taxon>Gammaproteobacteria</taxon>
        <taxon>Lysobacterales</taxon>
        <taxon>Lysobacteraceae</taxon>
        <taxon>Xanthomonas</taxon>
    </lineage>
</organism>
<evidence type="ECO:0000313" key="5">
    <source>
        <dbReference type="EMBL" id="NEL76057.1"/>
    </source>
</evidence>
<name>A0A0G8U018_XANPE</name>
<reference evidence="5 9" key="3">
    <citation type="submission" date="2019-11" db="EMBL/GenBank/DDBJ databases">
        <title>Genome-resolved metagenomics to study the prevalence of co-infection and intraspecific heterogeneity among plant pathogen metapopulations.</title>
        <authorList>
            <person name="Newberry E."/>
            <person name="Bhandari R."/>
            <person name="Kemble J."/>
            <person name="Sikora E."/>
            <person name="Potnis N."/>
        </authorList>
    </citation>
    <scope>NUCLEOTIDE SEQUENCE [LARGE SCALE GENOMIC DNA]</scope>
    <source>
        <strain evidence="5">Xp_Tom_Tuscaloosa_18b</strain>
    </source>
</reference>
<dbReference type="Gene3D" id="3.40.50.1240">
    <property type="entry name" value="Phosphoglycerate mutase-like"/>
    <property type="match status" value="2"/>
</dbReference>
<keyword evidence="3" id="KW-0732">Signal</keyword>
<evidence type="ECO:0000313" key="9">
    <source>
        <dbReference type="Proteomes" id="UP000471082"/>
    </source>
</evidence>
<evidence type="ECO:0000256" key="3">
    <source>
        <dbReference type="SAM" id="SignalP"/>
    </source>
</evidence>
<protein>
    <submittedName>
        <fullName evidence="4">6-phytase</fullName>
    </submittedName>
    <submittedName>
        <fullName evidence="5">Histidine-type phosphatase</fullName>
    </submittedName>
</protein>
<keyword evidence="2" id="KW-0378">Hydrolase</keyword>
<dbReference type="SUPFAM" id="SSF53254">
    <property type="entry name" value="Phosphoglycerate mutase-like"/>
    <property type="match status" value="1"/>
</dbReference>
<evidence type="ECO:0000313" key="4">
    <source>
        <dbReference type="EMBL" id="KLC03735.1"/>
    </source>
</evidence>
<dbReference type="EMBL" id="PUUL01000069">
    <property type="protein sequence ID" value="RXD53272.1"/>
    <property type="molecule type" value="Genomic_DNA"/>
</dbReference>
<dbReference type="RefSeq" id="WP_033479319.1">
    <property type="nucleotide sequence ID" value="NZ_CP018475.1"/>
</dbReference>
<comment type="similarity">
    <text evidence="1">Belongs to the histidine acid phosphatase family.</text>
</comment>
<dbReference type="InterPro" id="IPR000560">
    <property type="entry name" value="His_Pase_clade-2"/>
</dbReference>
<sequence length="423" mass="44260">MHNRSFAGTMRHALLGLALCLPMAKPVVAKETAAATAHLRLTIVLVRHGIRAPTQPGSELDRYSAQPWPHWPVAAGQLTPHGRAGMQALGARYRALFAPPLGLAASGCAGTEQIVTIADSTARNHASAQALLQGMAPGCAVHYQALPEGERTVLFDGGKAPTPPVRLEAETRAQLAHLQAVLSACQHGRCATPPPTRLLYEPATRDGSPAAASTLKLAGGLAENLMLEDIEGFDAAQLGWGRVDRAAVAQLIALHNTSFAQSKRPLPVATAAASNLLAHLLATVQAAVGQTPSVAALAPPSTRLLVLVGHDTTLATLGGLLGVQWHRSDRPDDYPPGGALVLDVFERDGMPLLRVRTLMPSLAALRSGRFDGDALASSTLVLPGCHGQALCPLPVALAWLRTRIDPAQVQVALPAMQSWPASP</sequence>
<dbReference type="GO" id="GO:0050308">
    <property type="term" value="F:sugar-phosphatase activity"/>
    <property type="evidence" value="ECO:0007669"/>
    <property type="project" value="TreeGrafter"/>
</dbReference>
<comment type="caution">
    <text evidence="5">The sequence shown here is derived from an EMBL/GenBank/DDBJ whole genome shotgun (WGS) entry which is preliminary data.</text>
</comment>
<evidence type="ECO:0000313" key="6">
    <source>
        <dbReference type="EMBL" id="RXD53272.1"/>
    </source>
</evidence>
<feature type="signal peptide" evidence="3">
    <location>
        <begin position="1"/>
        <end position="29"/>
    </location>
</feature>
<reference evidence="6 8" key="2">
    <citation type="submission" date="2018-02" db="EMBL/GenBank/DDBJ databases">
        <title>Characterization of Xanthomonas diversity in transplant houses and field plants.</title>
        <authorList>
            <person name="Abrahamian P."/>
            <person name="Timilsina S."/>
            <person name="Minsavage G.V."/>
            <person name="Goss E.M."/>
            <person name="Jones J.B."/>
            <person name="Vallad G.E."/>
        </authorList>
    </citation>
    <scope>NUCLEOTIDE SEQUENCE [LARGE SCALE GENOMIC DNA]</scope>
    <source>
        <strain evidence="6 8">GEV2132</strain>
    </source>
</reference>
<evidence type="ECO:0000256" key="1">
    <source>
        <dbReference type="ARBA" id="ARBA00005375"/>
    </source>
</evidence>
<evidence type="ECO:0000313" key="8">
    <source>
        <dbReference type="Proteomes" id="UP000289372"/>
    </source>
</evidence>
<dbReference type="GeneID" id="61777450"/>
<dbReference type="InterPro" id="IPR029033">
    <property type="entry name" value="His_PPase_superfam"/>
</dbReference>
<feature type="chain" id="PRO_5044542599" evidence="3">
    <location>
        <begin position="30"/>
        <end position="423"/>
    </location>
</feature>
<evidence type="ECO:0000313" key="7">
    <source>
        <dbReference type="Proteomes" id="UP000035369"/>
    </source>
</evidence>
<evidence type="ECO:0000256" key="2">
    <source>
        <dbReference type="ARBA" id="ARBA00022801"/>
    </source>
</evidence>
<dbReference type="Proteomes" id="UP000035369">
    <property type="component" value="Unassembled WGS sequence"/>
</dbReference>
<dbReference type="CDD" id="cd07061">
    <property type="entry name" value="HP_HAP_like"/>
    <property type="match status" value="1"/>
</dbReference>
<accession>A0A0G8U018</accession>
<keyword evidence="7" id="KW-1185">Reference proteome</keyword>
<dbReference type="Pfam" id="PF00328">
    <property type="entry name" value="His_Phos_2"/>
    <property type="match status" value="1"/>
</dbReference>
<proteinExistence type="inferred from homology"/>
<dbReference type="PANTHER" id="PTHR11567">
    <property type="entry name" value="ACID PHOSPHATASE-RELATED"/>
    <property type="match status" value="1"/>
</dbReference>
<dbReference type="KEGG" id="xpe:BJD13_14080"/>
<reference evidence="4 7" key="1">
    <citation type="submission" date="2015-02" db="EMBL/GenBank/DDBJ databases">
        <title>Whole genome sequencing of multiple isolates of three species of pepper and tomato-infecting xanthomonads reveals genetic diversity in field strains and pinpoints effectors responsible for host specificity.</title>
        <authorList>
            <person name="Schwartz A."/>
            <person name="Dahlbeck D."/>
            <person name="Staskawicz B."/>
            <person name="Bart R."/>
            <person name="Potnis N."/>
            <person name="Minsavage G."/>
            <person name="Timilsina S."/>
            <person name="Goss E."/>
            <person name="Jones J."/>
            <person name="Vallad G."/>
            <person name="Barak J."/>
            <person name="Miller S."/>
            <person name="Ritchie D."/>
            <person name="Martins J.Jr."/>
            <person name="Patane J.S."/>
            <person name="Setubal J.C."/>
        </authorList>
    </citation>
    <scope>NUCLEOTIDE SEQUENCE [LARGE SCALE GENOMIC DNA]</scope>
    <source>
        <strain evidence="4 7">Xp3-15</strain>
    </source>
</reference>
<dbReference type="EMBL" id="JAAGYU010000023">
    <property type="protein sequence ID" value="NEL76057.1"/>
    <property type="molecule type" value="Genomic_DNA"/>
</dbReference>
<dbReference type="InterPro" id="IPR050645">
    <property type="entry name" value="Histidine_acid_phosphatase"/>
</dbReference>
<dbReference type="Proteomes" id="UP000471082">
    <property type="component" value="Unassembled WGS sequence"/>
</dbReference>
<dbReference type="GO" id="GO:0030288">
    <property type="term" value="C:outer membrane-bounded periplasmic space"/>
    <property type="evidence" value="ECO:0007669"/>
    <property type="project" value="TreeGrafter"/>
</dbReference>
<dbReference type="AlphaFoldDB" id="A0A0G8U018"/>